<dbReference type="Gene3D" id="3.90.1720.10">
    <property type="entry name" value="endopeptidase domain like (from Nostoc punctiforme)"/>
    <property type="match status" value="1"/>
</dbReference>
<feature type="signal peptide" evidence="1">
    <location>
        <begin position="1"/>
        <end position="21"/>
    </location>
</feature>
<protein>
    <submittedName>
        <fullName evidence="2">Permuted papain-like amidase enzyme, YaeF/YiiX, C92 family</fullName>
    </submittedName>
</protein>
<dbReference type="Proteomes" id="UP000181976">
    <property type="component" value="Unassembled WGS sequence"/>
</dbReference>
<sequence>MSKFIHIFLLLLAATAVGCQSFDKNSLQTGDLLFMGKAASELSDAIDAVTNQGEGDHFTHVGMVEIVGDSIYVIHADDKLGVCKQPLDSFLVDDKGRKRHVVAFRLKDEFKGSIEEAVRRVNSVLGQPYNRTYVIEDSGYYCSELIWWAFAPDSVFSLAPMTFKDPETGVFHKGWEEHYQKLGVPIPEGKPGCNPNGMAASRAIFRLGVLRWQDKK</sequence>
<dbReference type="STRING" id="385682.SAMN05444380_11069"/>
<dbReference type="Pfam" id="PF05708">
    <property type="entry name" value="Peptidase_C92"/>
    <property type="match status" value="1"/>
</dbReference>
<organism evidence="2 3">
    <name type="scientific">Thermophagus xiamenensis</name>
    <dbReference type="NCBI Taxonomy" id="385682"/>
    <lineage>
        <taxon>Bacteria</taxon>
        <taxon>Pseudomonadati</taxon>
        <taxon>Bacteroidota</taxon>
        <taxon>Bacteroidia</taxon>
        <taxon>Marinilabiliales</taxon>
        <taxon>Marinilabiliaceae</taxon>
        <taxon>Thermophagus</taxon>
    </lineage>
</organism>
<dbReference type="eggNOG" id="COG3863">
    <property type="taxonomic scope" value="Bacteria"/>
</dbReference>
<evidence type="ECO:0000256" key="1">
    <source>
        <dbReference type="SAM" id="SignalP"/>
    </source>
</evidence>
<dbReference type="PROSITE" id="PS51257">
    <property type="entry name" value="PROKAR_LIPOPROTEIN"/>
    <property type="match status" value="1"/>
</dbReference>
<feature type="chain" id="PRO_5010176580" evidence="1">
    <location>
        <begin position="22"/>
        <end position="216"/>
    </location>
</feature>
<dbReference type="SUPFAM" id="SSF54001">
    <property type="entry name" value="Cysteine proteinases"/>
    <property type="match status" value="1"/>
</dbReference>
<evidence type="ECO:0000313" key="2">
    <source>
        <dbReference type="EMBL" id="SFE37086.1"/>
    </source>
</evidence>
<name>A0A1I1ZZP3_9BACT</name>
<dbReference type="RefSeq" id="WP_010527201.1">
    <property type="nucleotide sequence ID" value="NZ_AFSL01000035.1"/>
</dbReference>
<dbReference type="InterPro" id="IPR024453">
    <property type="entry name" value="Peptidase_C92"/>
</dbReference>
<dbReference type="InParanoid" id="A0A1I1ZZP3"/>
<accession>A0A1I1ZZP3</accession>
<dbReference type="FunCoup" id="A0A1I1ZZP3">
    <property type="interactions" value="5"/>
</dbReference>
<dbReference type="AlphaFoldDB" id="A0A1I1ZZP3"/>
<proteinExistence type="predicted"/>
<reference evidence="2 3" key="1">
    <citation type="submission" date="2016-10" db="EMBL/GenBank/DDBJ databases">
        <authorList>
            <person name="de Groot N.N."/>
        </authorList>
    </citation>
    <scope>NUCLEOTIDE SEQUENCE [LARGE SCALE GENOMIC DNA]</scope>
    <source>
        <strain evidence="2 3">DSM 19012</strain>
    </source>
</reference>
<dbReference type="EMBL" id="FONA01000010">
    <property type="protein sequence ID" value="SFE37086.1"/>
    <property type="molecule type" value="Genomic_DNA"/>
</dbReference>
<dbReference type="InterPro" id="IPR038765">
    <property type="entry name" value="Papain-like_cys_pep_sf"/>
</dbReference>
<gene>
    <name evidence="2" type="ORF">SAMN05444380_11069</name>
</gene>
<evidence type="ECO:0000313" key="3">
    <source>
        <dbReference type="Proteomes" id="UP000181976"/>
    </source>
</evidence>
<keyword evidence="1" id="KW-0732">Signal</keyword>
<keyword evidence="3" id="KW-1185">Reference proteome</keyword>
<dbReference type="OrthoDB" id="195541at2"/>